<dbReference type="RefSeq" id="WP_131896365.1">
    <property type="nucleotide sequence ID" value="NZ_SMKU01000122.1"/>
</dbReference>
<evidence type="ECO:0000313" key="2">
    <source>
        <dbReference type="Proteomes" id="UP000294513"/>
    </source>
</evidence>
<reference evidence="1 2" key="1">
    <citation type="submission" date="2019-03" db="EMBL/GenBank/DDBJ databases">
        <title>Draft genome sequences of novel Actinobacteria.</title>
        <authorList>
            <person name="Sahin N."/>
            <person name="Ay H."/>
            <person name="Saygin H."/>
        </authorList>
    </citation>
    <scope>NUCLEOTIDE SEQUENCE [LARGE SCALE GENOMIC DNA]</scope>
    <source>
        <strain evidence="1 2">H3C3</strain>
    </source>
</reference>
<evidence type="ECO:0000313" key="1">
    <source>
        <dbReference type="EMBL" id="TDD82637.1"/>
    </source>
</evidence>
<organism evidence="1 2">
    <name type="scientific">Actinomadura rubrisoli</name>
    <dbReference type="NCBI Taxonomy" id="2530368"/>
    <lineage>
        <taxon>Bacteria</taxon>
        <taxon>Bacillati</taxon>
        <taxon>Actinomycetota</taxon>
        <taxon>Actinomycetes</taxon>
        <taxon>Streptosporangiales</taxon>
        <taxon>Thermomonosporaceae</taxon>
        <taxon>Actinomadura</taxon>
    </lineage>
</organism>
<sequence>MRETSDPAGPPLSHAEAGLAARHETLLHRAETSGDYSGLERLHADAVRELGPGNRMVFLVECGLEEMKSRSRPLTESVEVLDALWERARAALSPDDHTLMLIRAYRARYRRRRGRSEDLEAGVEAYRRQWRERCEALTRDHYRTRIMHANLALAVRDRDGEGDLPEALRMLREEAAHRSDRYGEQHPFTWIVRSILAQTLVRSAERAADLGERARHALEAEAIADSLVDRRSLRFGVADISTLRAKLVHAHALLLLGRAGEAIPEIQHVYLRTQRERIPLEPGWTESLLARAELAVGAPSEALHWAEEAQRLKAAYYPLDSRQVIEAGRLVDDLRERARRS</sequence>
<dbReference type="Proteomes" id="UP000294513">
    <property type="component" value="Unassembled WGS sequence"/>
</dbReference>
<dbReference type="InterPro" id="IPR011990">
    <property type="entry name" value="TPR-like_helical_dom_sf"/>
</dbReference>
<dbReference type="Gene3D" id="1.25.40.10">
    <property type="entry name" value="Tetratricopeptide repeat domain"/>
    <property type="match status" value="1"/>
</dbReference>
<comment type="caution">
    <text evidence="1">The sequence shown here is derived from an EMBL/GenBank/DDBJ whole genome shotgun (WGS) entry which is preliminary data.</text>
</comment>
<name>A0A4V2YVR5_9ACTN</name>
<accession>A0A4V2YVR5</accession>
<dbReference type="EMBL" id="SMKU01000122">
    <property type="protein sequence ID" value="TDD82637.1"/>
    <property type="molecule type" value="Genomic_DNA"/>
</dbReference>
<gene>
    <name evidence="1" type="ORF">E1298_22485</name>
</gene>
<dbReference type="OrthoDB" id="3469309at2"/>
<protein>
    <recommendedName>
        <fullName evidence="3">Tetratricopeptide repeat protein</fullName>
    </recommendedName>
</protein>
<evidence type="ECO:0008006" key="3">
    <source>
        <dbReference type="Google" id="ProtNLM"/>
    </source>
</evidence>
<proteinExistence type="predicted"/>
<dbReference type="AlphaFoldDB" id="A0A4V2YVR5"/>
<keyword evidence="2" id="KW-1185">Reference proteome</keyword>